<comment type="caution">
    <text evidence="1">The sequence shown here is derived from an EMBL/GenBank/DDBJ whole genome shotgun (WGS) entry which is preliminary data.</text>
</comment>
<dbReference type="EMBL" id="CM042891">
    <property type="protein sequence ID" value="KAI4302691.1"/>
    <property type="molecule type" value="Genomic_DNA"/>
</dbReference>
<dbReference type="Proteomes" id="UP001057402">
    <property type="component" value="Chromosome 12"/>
</dbReference>
<protein>
    <submittedName>
        <fullName evidence="1">Uncharacterized protein</fullName>
    </submittedName>
</protein>
<sequence>MAQASYIVEKQIAPPNILSNLPSEIIGEILCHVLIREAVKTSVLSHRWRYLWCSIPDLLFEHNCVNLPISSPSFVNKFVSFVSRVLLLHRGPVRKFEVAPYCKLEFSNISQWLTFVSRNGIEKLSVEFGNEHITVPSSLFLCDKLKELYLAYSESLKLPVSFDGFMLLTRLVFISVSIDIHSLEKLISGCPLLEILELSNSHSEVLKIHAPRLWYLNLKGTFDGFILEKLPLLEMISVTMADDVTKHSCTLVQFIDKVPDLQKLIGLDYFAQYWSVGMDPTAFAITHNHLWFIKLRIDFEDPWEVRLLSQLLIGSPVLKVFEIEGGRRNGSSNGPSTLISDFWNGSRNLGRQLLKLKKATVTTSGSGNEIEFLKFVLLNSPTLETMIVTPSSKLSVGRMIVDLLRCRRASTWLK</sequence>
<evidence type="ECO:0000313" key="1">
    <source>
        <dbReference type="EMBL" id="KAI4302691.1"/>
    </source>
</evidence>
<accession>A0ACB9L0A5</accession>
<proteinExistence type="predicted"/>
<keyword evidence="2" id="KW-1185">Reference proteome</keyword>
<evidence type="ECO:0000313" key="2">
    <source>
        <dbReference type="Proteomes" id="UP001057402"/>
    </source>
</evidence>
<organism evidence="1 2">
    <name type="scientific">Melastoma candidum</name>
    <dbReference type="NCBI Taxonomy" id="119954"/>
    <lineage>
        <taxon>Eukaryota</taxon>
        <taxon>Viridiplantae</taxon>
        <taxon>Streptophyta</taxon>
        <taxon>Embryophyta</taxon>
        <taxon>Tracheophyta</taxon>
        <taxon>Spermatophyta</taxon>
        <taxon>Magnoliopsida</taxon>
        <taxon>eudicotyledons</taxon>
        <taxon>Gunneridae</taxon>
        <taxon>Pentapetalae</taxon>
        <taxon>rosids</taxon>
        <taxon>malvids</taxon>
        <taxon>Myrtales</taxon>
        <taxon>Melastomataceae</taxon>
        <taxon>Melastomatoideae</taxon>
        <taxon>Melastomateae</taxon>
        <taxon>Melastoma</taxon>
    </lineage>
</organism>
<gene>
    <name evidence="1" type="ORF">MLD38_038410</name>
</gene>
<name>A0ACB9L0A5_9MYRT</name>
<reference evidence="2" key="1">
    <citation type="journal article" date="2023" name="Front. Plant Sci.">
        <title>Chromosomal-level genome assembly of Melastoma candidum provides insights into trichome evolution.</title>
        <authorList>
            <person name="Zhong Y."/>
            <person name="Wu W."/>
            <person name="Sun C."/>
            <person name="Zou P."/>
            <person name="Liu Y."/>
            <person name="Dai S."/>
            <person name="Zhou R."/>
        </authorList>
    </citation>
    <scope>NUCLEOTIDE SEQUENCE [LARGE SCALE GENOMIC DNA]</scope>
</reference>